<evidence type="ECO:0000313" key="1">
    <source>
        <dbReference type="EMBL" id="SFP32156.1"/>
    </source>
</evidence>
<accession>A0A1I5PF93</accession>
<dbReference type="AlphaFoldDB" id="A0A1I5PF93"/>
<reference evidence="1 2" key="1">
    <citation type="submission" date="2016-10" db="EMBL/GenBank/DDBJ databases">
        <authorList>
            <person name="de Groot N.N."/>
        </authorList>
    </citation>
    <scope>NUCLEOTIDE SEQUENCE [LARGE SCALE GENOMIC DNA]</scope>
    <source>
        <strain evidence="2">E92,LMG 26720,CCM 7988</strain>
    </source>
</reference>
<organism evidence="1 2">
    <name type="scientific">Pseudarcicella hirudinis</name>
    <dbReference type="NCBI Taxonomy" id="1079859"/>
    <lineage>
        <taxon>Bacteria</taxon>
        <taxon>Pseudomonadati</taxon>
        <taxon>Bacteroidota</taxon>
        <taxon>Cytophagia</taxon>
        <taxon>Cytophagales</taxon>
        <taxon>Flectobacillaceae</taxon>
        <taxon>Pseudarcicella</taxon>
    </lineage>
</organism>
<evidence type="ECO:0000313" key="2">
    <source>
        <dbReference type="Proteomes" id="UP000199306"/>
    </source>
</evidence>
<gene>
    <name evidence="1" type="ORF">SAMN04515674_102424</name>
</gene>
<keyword evidence="2" id="KW-1185">Reference proteome</keyword>
<dbReference type="EMBL" id="FOXH01000002">
    <property type="protein sequence ID" value="SFP32156.1"/>
    <property type="molecule type" value="Genomic_DNA"/>
</dbReference>
<dbReference type="Proteomes" id="UP000199306">
    <property type="component" value="Unassembled WGS sequence"/>
</dbReference>
<protein>
    <submittedName>
        <fullName evidence="1">Uncharacterized protein</fullName>
    </submittedName>
</protein>
<dbReference type="RefSeq" id="WP_177219304.1">
    <property type="nucleotide sequence ID" value="NZ_FOXH01000002.1"/>
</dbReference>
<name>A0A1I5PF93_9BACT</name>
<proteinExistence type="predicted"/>
<sequence>MNFDEECREAETTSDSLTVFWRIFELFELEGMEPGEIIRANNLTINMPLNQSYDLIW</sequence>
<dbReference type="STRING" id="1079859.SAMN04515674_102424"/>